<dbReference type="Pfam" id="PF15024">
    <property type="entry name" value="Glyco_transf_18"/>
    <property type="match status" value="1"/>
</dbReference>
<sequence length="537" mass="61585">MTPLISQEGAACWPRRRPGARHLLGRVHAALCAGVRRRQEQPRARRVGRVTAAGRRGQQHRATAARRRRPRARLCAHNRAQDGAHGALPCRVGGAPRHQLTPSEWEKYRSHNYRALDRLAECVLHGGCNDSEETVVLAGSFHFGGTRHPAPRSPTSRAASTIEMFETLNHTILYAWNHWEALLIYQALSTRIPIVILERDQYEHCVKVTAGTDDEGEGDAHQHWRKLPYCIQSEKYPLGIPYWKVFLWHFWEGSDHALGGRWVMGPEDYSKIYRDDPKAPTHYLGYSIESRCRKQQHFAERKHRGLAFGKSDDYFNKDQNVFWEVMAKVRDMIRPDGQYEFDILALSGDELGEGVRKETQTPNIWTLGHQTRAGFERFLGQSKVMIGIGPPKLSPSPYDALCMGVPFINPILEWDKKQPANKAKWKVQQGALIDVPEPYVYHVYKGDEEGLHRAVQAAVDTPIQRYIPPAMRFDAVLARHRDWVANDWHAEAKAYVAKKYKGRPETDYAHLVMDEAYMVDFPGPRIGEWIWKEGEKR</sequence>
<feature type="compositionally biased region" description="Basic residues" evidence="1">
    <location>
        <begin position="57"/>
        <end position="71"/>
    </location>
</feature>
<evidence type="ECO:0000313" key="4">
    <source>
        <dbReference type="Proteomes" id="UP000473826"/>
    </source>
</evidence>
<proteinExistence type="predicted"/>
<dbReference type="AlphaFoldDB" id="A0A7D8V8K6"/>
<name>A0A7D8V8K6_VANHU</name>
<gene>
    <name evidence="3" type="ORF">VHUM_00688</name>
</gene>
<feature type="domain" description="Glycosyltransferase family 18 catalytic" evidence="2">
    <location>
        <begin position="260"/>
        <end position="485"/>
    </location>
</feature>
<accession>A0A7D8V8K6</accession>
<dbReference type="EMBL" id="QKWK01000002">
    <property type="protein sequence ID" value="TXT13321.1"/>
    <property type="molecule type" value="Genomic_DNA"/>
</dbReference>
<dbReference type="GO" id="GO:0030144">
    <property type="term" value="F:alpha-1,6-mannosylglycoprotein 6-beta-N-acetylglucosaminyltransferase activity"/>
    <property type="evidence" value="ECO:0007669"/>
    <property type="project" value="InterPro"/>
</dbReference>
<evidence type="ECO:0000313" key="3">
    <source>
        <dbReference type="EMBL" id="TXT13321.1"/>
    </source>
</evidence>
<dbReference type="InterPro" id="IPR026116">
    <property type="entry name" value="GT18_cat"/>
</dbReference>
<organism evidence="3 4">
    <name type="scientific">Vanrija humicola</name>
    <name type="common">Yeast</name>
    <name type="synonym">Cryptococcus humicola</name>
    <dbReference type="NCBI Taxonomy" id="5417"/>
    <lineage>
        <taxon>Eukaryota</taxon>
        <taxon>Fungi</taxon>
        <taxon>Dikarya</taxon>
        <taxon>Basidiomycota</taxon>
        <taxon>Agaricomycotina</taxon>
        <taxon>Tremellomycetes</taxon>
        <taxon>Trichosporonales</taxon>
        <taxon>Trichosporonaceae</taxon>
        <taxon>Vanrija</taxon>
    </lineage>
</organism>
<evidence type="ECO:0000256" key="1">
    <source>
        <dbReference type="SAM" id="MobiDB-lite"/>
    </source>
</evidence>
<comment type="caution">
    <text evidence="3">The sequence shown here is derived from an EMBL/GenBank/DDBJ whole genome shotgun (WGS) entry which is preliminary data.</text>
</comment>
<reference evidence="3 4" key="1">
    <citation type="journal article" date="2019" name="PLoS Genet.">
        <title>Convergent evolution of linked mating-type loci in basidiomycete fungi.</title>
        <authorList>
            <person name="Sun S."/>
            <person name="Coelho M.A."/>
            <person name="Heitman J."/>
            <person name="Nowrousian M."/>
        </authorList>
    </citation>
    <scope>NUCLEOTIDE SEQUENCE [LARGE SCALE GENOMIC DNA]</scope>
    <source>
        <strain evidence="3 4">CBS 4282</strain>
    </source>
</reference>
<dbReference type="Proteomes" id="UP000473826">
    <property type="component" value="Unassembled WGS sequence"/>
</dbReference>
<evidence type="ECO:0000259" key="2">
    <source>
        <dbReference type="Pfam" id="PF15024"/>
    </source>
</evidence>
<dbReference type="UniPathway" id="UPA00378"/>
<protein>
    <recommendedName>
        <fullName evidence="2">Glycosyltransferase family 18 catalytic domain-containing protein</fullName>
    </recommendedName>
</protein>
<feature type="region of interest" description="Disordered" evidence="1">
    <location>
        <begin position="40"/>
        <end position="71"/>
    </location>
</feature>
<keyword evidence="4" id="KW-1185">Reference proteome</keyword>
<dbReference type="OrthoDB" id="2113294at2759"/>